<sequence>MTQNSNKELNNKDLKKVFLLNFSNEGAWDHARGNNLGFAIALIPALKKIYANEPEKYKDALFRHTNEFFNTAMQPIPFIQGMILSMEEENAKSADYDVSMITGIKTALIGPAAGIFDAIFLNTIRIIGTAVGTGFALQGNPLGILVFLLIFNIPNFYCKYKGAFLGYNLGAKFIDSALESGLMEKFRYATSIIAMMVFGSMTCEWVYLNVTLSFGVGEAEQTLQSILDSVAPNILNLGLLWLCWWLIFKKKVNNVVLMLLMFVVSLGCAYFGILGA</sequence>
<evidence type="ECO:0000313" key="2">
    <source>
        <dbReference type="EMBL" id="RGC15642.1"/>
    </source>
</evidence>
<dbReference type="GO" id="GO:0005886">
    <property type="term" value="C:plasma membrane"/>
    <property type="evidence" value="ECO:0007669"/>
    <property type="project" value="TreeGrafter"/>
</dbReference>
<dbReference type="Pfam" id="PF03613">
    <property type="entry name" value="EIID-AGA"/>
    <property type="match status" value="1"/>
</dbReference>
<dbReference type="PROSITE" id="PS51108">
    <property type="entry name" value="PTS_EIID"/>
    <property type="match status" value="1"/>
</dbReference>
<feature type="transmembrane region" description="Helical" evidence="1">
    <location>
        <begin position="230"/>
        <end position="248"/>
    </location>
</feature>
<dbReference type="EMBL" id="QVEV01000012">
    <property type="protein sequence ID" value="RGC15642.1"/>
    <property type="molecule type" value="Genomic_DNA"/>
</dbReference>
<reference evidence="2 3" key="1">
    <citation type="submission" date="2018-08" db="EMBL/GenBank/DDBJ databases">
        <title>A genome reference for cultivated species of the human gut microbiota.</title>
        <authorList>
            <person name="Zou Y."/>
            <person name="Xue W."/>
            <person name="Luo G."/>
        </authorList>
    </citation>
    <scope>NUCLEOTIDE SEQUENCE [LARGE SCALE GENOMIC DNA]</scope>
    <source>
        <strain evidence="2 3">OF01-2LB</strain>
    </source>
</reference>
<gene>
    <name evidence="2" type="ORF">DXA38_09705</name>
</gene>
<dbReference type="PANTHER" id="PTHR32502:SF23">
    <property type="entry name" value="TRANSPORT PROTEIN, PTS SYSTEM"/>
    <property type="match status" value="1"/>
</dbReference>
<organism evidence="2 3">
    <name type="scientific">Clostridium innocuum</name>
    <dbReference type="NCBI Taxonomy" id="1522"/>
    <lineage>
        <taxon>Bacteria</taxon>
        <taxon>Bacillati</taxon>
        <taxon>Bacillota</taxon>
        <taxon>Clostridia</taxon>
        <taxon>Eubacteriales</taxon>
        <taxon>Clostridiaceae</taxon>
        <taxon>Clostridium</taxon>
    </lineage>
</organism>
<accession>A0A3E2VWJ2</accession>
<keyword evidence="1" id="KW-1133">Transmembrane helix</keyword>
<evidence type="ECO:0000256" key="1">
    <source>
        <dbReference type="SAM" id="Phobius"/>
    </source>
</evidence>
<keyword evidence="1" id="KW-0812">Transmembrane</keyword>
<keyword evidence="1" id="KW-0472">Membrane</keyword>
<comment type="caution">
    <text evidence="2">The sequence shown here is derived from an EMBL/GenBank/DDBJ whole genome shotgun (WGS) entry which is preliminary data.</text>
</comment>
<dbReference type="PANTHER" id="PTHR32502">
    <property type="entry name" value="N-ACETYLGALACTOSAMINE PERMEASE II COMPONENT-RELATED"/>
    <property type="match status" value="1"/>
</dbReference>
<dbReference type="Proteomes" id="UP000260025">
    <property type="component" value="Unassembled WGS sequence"/>
</dbReference>
<feature type="transmembrane region" description="Helical" evidence="1">
    <location>
        <begin position="188"/>
        <end position="210"/>
    </location>
</feature>
<feature type="transmembrane region" description="Helical" evidence="1">
    <location>
        <begin position="255"/>
        <end position="273"/>
    </location>
</feature>
<dbReference type="GO" id="GO:0009401">
    <property type="term" value="P:phosphoenolpyruvate-dependent sugar phosphotransferase system"/>
    <property type="evidence" value="ECO:0007669"/>
    <property type="project" value="InterPro"/>
</dbReference>
<dbReference type="InterPro" id="IPR004704">
    <property type="entry name" value="PTS_IID_man"/>
</dbReference>
<dbReference type="InterPro" id="IPR050303">
    <property type="entry name" value="GatZ_KbaZ_carbometab"/>
</dbReference>
<evidence type="ECO:0000313" key="3">
    <source>
        <dbReference type="Proteomes" id="UP000260025"/>
    </source>
</evidence>
<proteinExistence type="predicted"/>
<name>A0A3E2VWJ2_CLOIN</name>
<dbReference type="RefSeq" id="WP_117443026.1">
    <property type="nucleotide sequence ID" value="NZ_JAKNHC010000011.1"/>
</dbReference>
<dbReference type="AlphaFoldDB" id="A0A3E2VWJ2"/>
<dbReference type="OrthoDB" id="9795582at2"/>
<protein>
    <submittedName>
        <fullName evidence="2">PTS system mannose/fructose/sorbose family transporter subunit IID</fullName>
    </submittedName>
</protein>